<evidence type="ECO:0000313" key="1">
    <source>
        <dbReference type="EMBL" id="UPL13029.1"/>
    </source>
</evidence>
<proteinExistence type="predicted"/>
<dbReference type="EMBL" id="CP078077">
    <property type="protein sequence ID" value="UPL13029.1"/>
    <property type="molecule type" value="Genomic_DNA"/>
</dbReference>
<name>A0ABY4IK83_9MICO</name>
<dbReference type="RefSeq" id="WP_247956471.1">
    <property type="nucleotide sequence ID" value="NZ_CP078077.1"/>
</dbReference>
<accession>A0ABY4IK83</accession>
<protein>
    <recommendedName>
        <fullName evidence="3">MerR family transcriptional regulator</fullName>
    </recommendedName>
</protein>
<reference evidence="1 2" key="1">
    <citation type="submission" date="2021-06" db="EMBL/GenBank/DDBJ databases">
        <title>Genome-based taxonomic framework of Microbacterium strains isolated from marine environment, the description of four new species and reclassification of four preexisting species.</title>
        <authorList>
            <person name="Lee S.D."/>
            <person name="Kim S.-M."/>
            <person name="Byeon Y.-S."/>
            <person name="Yang H.L."/>
            <person name="Kim I.S."/>
        </authorList>
    </citation>
    <scope>NUCLEOTIDE SEQUENCE [LARGE SCALE GENOMIC DNA]</scope>
    <source>
        <strain evidence="1 2">SSW1-36</strain>
    </source>
</reference>
<gene>
    <name evidence="1" type="ORF">KV396_00330</name>
</gene>
<evidence type="ECO:0008006" key="3">
    <source>
        <dbReference type="Google" id="ProtNLM"/>
    </source>
</evidence>
<sequence>MAGRTERTIRNWVDAGVLKSPVPGRFDRDAVLAAERAMRRRIGRPRKNRKPRDR</sequence>
<evidence type="ECO:0000313" key="2">
    <source>
        <dbReference type="Proteomes" id="UP000831963"/>
    </source>
</evidence>
<dbReference type="Proteomes" id="UP000831963">
    <property type="component" value="Chromosome"/>
</dbReference>
<keyword evidence="2" id="KW-1185">Reference proteome</keyword>
<organism evidence="1 2">
    <name type="scientific">Microbacterium galbinum</name>
    <dbReference type="NCBI Taxonomy" id="2851646"/>
    <lineage>
        <taxon>Bacteria</taxon>
        <taxon>Bacillati</taxon>
        <taxon>Actinomycetota</taxon>
        <taxon>Actinomycetes</taxon>
        <taxon>Micrococcales</taxon>
        <taxon>Microbacteriaceae</taxon>
        <taxon>Microbacterium</taxon>
    </lineage>
</organism>